<dbReference type="AlphaFoldDB" id="A0A4D4J5D3"/>
<dbReference type="Pfam" id="PF02452">
    <property type="entry name" value="PemK_toxin"/>
    <property type="match status" value="1"/>
</dbReference>
<accession>A0A4D4J5D3</accession>
<dbReference type="GO" id="GO:0003677">
    <property type="term" value="F:DNA binding"/>
    <property type="evidence" value="ECO:0007669"/>
    <property type="project" value="InterPro"/>
</dbReference>
<dbReference type="OrthoDB" id="4966310at2"/>
<dbReference type="SUPFAM" id="SSF50118">
    <property type="entry name" value="Cell growth inhibitor/plasmid maintenance toxic component"/>
    <property type="match status" value="1"/>
</dbReference>
<evidence type="ECO:0000313" key="4">
    <source>
        <dbReference type="Proteomes" id="UP000298860"/>
    </source>
</evidence>
<keyword evidence="4" id="KW-1185">Reference proteome</keyword>
<organism evidence="3 4">
    <name type="scientific">Gandjariella thermophila</name>
    <dbReference type="NCBI Taxonomy" id="1931992"/>
    <lineage>
        <taxon>Bacteria</taxon>
        <taxon>Bacillati</taxon>
        <taxon>Actinomycetota</taxon>
        <taxon>Actinomycetes</taxon>
        <taxon>Pseudonocardiales</taxon>
        <taxon>Pseudonocardiaceae</taxon>
        <taxon>Gandjariella</taxon>
    </lineage>
</organism>
<reference evidence="4" key="1">
    <citation type="submission" date="2019-04" db="EMBL/GenBank/DDBJ databases">
        <title>Draft genome sequence of Pseudonocardiaceae bacterium SL3-2-4.</title>
        <authorList>
            <person name="Ningsih F."/>
            <person name="Yokota A."/>
            <person name="Sakai Y."/>
            <person name="Nanatani K."/>
            <person name="Yabe S."/>
            <person name="Oetari A."/>
            <person name="Sjamsuridzal W."/>
        </authorList>
    </citation>
    <scope>NUCLEOTIDE SEQUENCE [LARGE SCALE GENOMIC DNA]</scope>
    <source>
        <strain evidence="4">SL3-2-4</strain>
    </source>
</reference>
<dbReference type="InterPro" id="IPR011067">
    <property type="entry name" value="Plasmid_toxin/cell-grow_inhib"/>
</dbReference>
<sequence length="106" mass="11450">MTAPVRGQVYRADLGYGPKPWVVVSNNVRNRQLDSVLAVRVTTTSKPDLPTIVRLGNNDPVAGRVLADDLHQLYPAEDFREYLGALSPETIGRLNAALAVALGLPS</sequence>
<dbReference type="EMBL" id="BJFL01000003">
    <property type="protein sequence ID" value="GDY29173.1"/>
    <property type="molecule type" value="Genomic_DNA"/>
</dbReference>
<evidence type="ECO:0000256" key="1">
    <source>
        <dbReference type="ARBA" id="ARBA00007521"/>
    </source>
</evidence>
<comment type="caution">
    <text evidence="3">The sequence shown here is derived from an EMBL/GenBank/DDBJ whole genome shotgun (WGS) entry which is preliminary data.</text>
</comment>
<name>A0A4D4J5D3_9PSEU</name>
<dbReference type="Gene3D" id="2.30.30.110">
    <property type="match status" value="1"/>
</dbReference>
<evidence type="ECO:0000256" key="2">
    <source>
        <dbReference type="ARBA" id="ARBA00022649"/>
    </source>
</evidence>
<gene>
    <name evidence="3" type="primary">mazF1</name>
    <name evidence="3" type="ORF">GTS_08060</name>
</gene>
<evidence type="ECO:0000313" key="3">
    <source>
        <dbReference type="EMBL" id="GDY29173.1"/>
    </source>
</evidence>
<comment type="similarity">
    <text evidence="1">Belongs to the PemK/MazF family.</text>
</comment>
<dbReference type="Proteomes" id="UP000298860">
    <property type="component" value="Unassembled WGS sequence"/>
</dbReference>
<dbReference type="RefSeq" id="WP_137812377.1">
    <property type="nucleotide sequence ID" value="NZ_BJFL01000003.1"/>
</dbReference>
<protein>
    <submittedName>
        <fullName evidence="3">Endoribonuclease MazF1</fullName>
    </submittedName>
</protein>
<keyword evidence="2" id="KW-1277">Toxin-antitoxin system</keyword>
<dbReference type="InterPro" id="IPR003477">
    <property type="entry name" value="PemK-like"/>
</dbReference>
<proteinExistence type="inferred from homology"/>